<feature type="domain" description="Fimbrial-type adhesion" evidence="6">
    <location>
        <begin position="29"/>
        <end position="175"/>
    </location>
</feature>
<dbReference type="InterPro" id="IPR008966">
    <property type="entry name" value="Adhesion_dom_sf"/>
</dbReference>
<evidence type="ECO:0000256" key="4">
    <source>
        <dbReference type="ARBA" id="ARBA00023263"/>
    </source>
</evidence>
<dbReference type="GO" id="GO:0043709">
    <property type="term" value="P:cell adhesion involved in single-species biofilm formation"/>
    <property type="evidence" value="ECO:0007669"/>
    <property type="project" value="TreeGrafter"/>
</dbReference>
<dbReference type="SUPFAM" id="SSF49401">
    <property type="entry name" value="Bacterial adhesins"/>
    <property type="match status" value="1"/>
</dbReference>
<name>A0A759K585_SALER</name>
<dbReference type="PANTHER" id="PTHR33420">
    <property type="entry name" value="FIMBRIAL SUBUNIT ELFA-RELATED"/>
    <property type="match status" value="1"/>
</dbReference>
<dbReference type="InterPro" id="IPR036937">
    <property type="entry name" value="Adhesion_dom_fimbrial_sf"/>
</dbReference>
<protein>
    <submittedName>
        <fullName evidence="7">Fimbrial protein</fullName>
    </submittedName>
</protein>
<evidence type="ECO:0000313" key="8">
    <source>
        <dbReference type="EMBL" id="HAG5359206.1"/>
    </source>
</evidence>
<reference evidence="7" key="1">
    <citation type="journal article" date="2018" name="Genome Biol.">
        <title>SKESA: strategic k-mer extension for scrupulous assemblies.</title>
        <authorList>
            <person name="Souvorov A."/>
            <person name="Agarwala R."/>
            <person name="Lipman D.J."/>
        </authorList>
    </citation>
    <scope>NUCLEOTIDE SEQUENCE</scope>
    <source>
        <strain evidence="8">MA.CK_98/00010293</strain>
        <strain evidence="7">MA.CK_98/00011463</strain>
    </source>
</reference>
<evidence type="ECO:0000259" key="6">
    <source>
        <dbReference type="Pfam" id="PF00419"/>
    </source>
</evidence>
<feature type="chain" id="PRO_5033906393" evidence="5">
    <location>
        <begin position="25"/>
        <end position="175"/>
    </location>
</feature>
<reference evidence="7" key="2">
    <citation type="submission" date="2020-02" db="EMBL/GenBank/DDBJ databases">
        <authorList>
            <consortium name="NCBI Pathogen Detection Project"/>
        </authorList>
    </citation>
    <scope>NUCLEOTIDE SEQUENCE</scope>
    <source>
        <strain evidence="8">MA.CK_98/00010293</strain>
        <strain evidence="7">MA.CK_98/00011463</strain>
    </source>
</reference>
<dbReference type="GO" id="GO:0009289">
    <property type="term" value="C:pilus"/>
    <property type="evidence" value="ECO:0007669"/>
    <property type="project" value="UniProtKB-SubCell"/>
</dbReference>
<dbReference type="PANTHER" id="PTHR33420:SF3">
    <property type="entry name" value="FIMBRIAL SUBUNIT ELFA"/>
    <property type="match status" value="1"/>
</dbReference>
<gene>
    <name evidence="8" type="ORF">G8O64_004962</name>
    <name evidence="7" type="ORF">G8V93_004964</name>
</gene>
<evidence type="ECO:0000256" key="3">
    <source>
        <dbReference type="ARBA" id="ARBA00022729"/>
    </source>
</evidence>
<sequence>MKKKIMALSTLCLAGGVFSTTAGAADGTIHFTGTITDQTCTVDSSSANLTVPLGNIARTALNGAAGMKSAPTQFTLTLTNCPEAVKGASVKFDGLSDSTNPDLLALDSGDGVASGVGIEIADKSGTPVPLHTASPQYALSSGSNNLVFVARYVSTGTAVTTGRANGTSQFTIDYK</sequence>
<comment type="similarity">
    <text evidence="2">Belongs to the fimbrial protein family.</text>
</comment>
<comment type="caution">
    <text evidence="7">The sequence shown here is derived from an EMBL/GenBank/DDBJ whole genome shotgun (WGS) entry which is preliminary data.</text>
</comment>
<dbReference type="EMBL" id="DAAXOF010000078">
    <property type="protein sequence ID" value="HAG1883336.1"/>
    <property type="molecule type" value="Genomic_DNA"/>
</dbReference>
<comment type="subcellular location">
    <subcellularLocation>
        <location evidence="1">Fimbrium</location>
    </subcellularLocation>
</comment>
<dbReference type="InterPro" id="IPR000259">
    <property type="entry name" value="Adhesion_dom_fimbrial"/>
</dbReference>
<dbReference type="Gene3D" id="2.60.40.1090">
    <property type="entry name" value="Fimbrial-type adhesion domain"/>
    <property type="match status" value="1"/>
</dbReference>
<dbReference type="Pfam" id="PF00419">
    <property type="entry name" value="Fimbrial"/>
    <property type="match status" value="1"/>
</dbReference>
<feature type="signal peptide" evidence="5">
    <location>
        <begin position="1"/>
        <end position="24"/>
    </location>
</feature>
<organism evidence="7">
    <name type="scientific">Salmonella enterica</name>
    <name type="common">Salmonella choleraesuis</name>
    <dbReference type="NCBI Taxonomy" id="28901"/>
    <lineage>
        <taxon>Bacteria</taxon>
        <taxon>Pseudomonadati</taxon>
        <taxon>Pseudomonadota</taxon>
        <taxon>Gammaproteobacteria</taxon>
        <taxon>Enterobacterales</taxon>
        <taxon>Enterobacteriaceae</taxon>
        <taxon>Salmonella</taxon>
    </lineage>
</organism>
<evidence type="ECO:0000256" key="2">
    <source>
        <dbReference type="ARBA" id="ARBA00006671"/>
    </source>
</evidence>
<dbReference type="InterPro" id="IPR050263">
    <property type="entry name" value="Bact_Fimbrial_Adh_Pro"/>
</dbReference>
<evidence type="ECO:0000256" key="1">
    <source>
        <dbReference type="ARBA" id="ARBA00004561"/>
    </source>
</evidence>
<dbReference type="EMBL" id="DAAYQT010000077">
    <property type="protein sequence ID" value="HAG5359206.1"/>
    <property type="molecule type" value="Genomic_DNA"/>
</dbReference>
<keyword evidence="4" id="KW-0281">Fimbrium</keyword>
<dbReference type="AlphaFoldDB" id="A0A759K585"/>
<accession>A0A759K585</accession>
<evidence type="ECO:0000256" key="5">
    <source>
        <dbReference type="SAM" id="SignalP"/>
    </source>
</evidence>
<evidence type="ECO:0000313" key="7">
    <source>
        <dbReference type="EMBL" id="HAG1883336.1"/>
    </source>
</evidence>
<proteinExistence type="inferred from homology"/>
<keyword evidence="3 5" id="KW-0732">Signal</keyword>